<proteinExistence type="predicted"/>
<dbReference type="VEuPathDB" id="FungiDB:SeMB42_g04008"/>
<protein>
    <submittedName>
        <fullName evidence="2">Uncharacterized protein</fullName>
    </submittedName>
</protein>
<evidence type="ECO:0000313" key="3">
    <source>
        <dbReference type="Proteomes" id="UP000317494"/>
    </source>
</evidence>
<feature type="compositionally biased region" description="Polar residues" evidence="1">
    <location>
        <begin position="82"/>
        <end position="92"/>
    </location>
</feature>
<comment type="caution">
    <text evidence="2">The sequence shown here is derived from an EMBL/GenBank/DDBJ whole genome shotgun (WGS) entry which is preliminary data.</text>
</comment>
<organism evidence="2 3">
    <name type="scientific">Synchytrium endobioticum</name>
    <dbReference type="NCBI Taxonomy" id="286115"/>
    <lineage>
        <taxon>Eukaryota</taxon>
        <taxon>Fungi</taxon>
        <taxon>Fungi incertae sedis</taxon>
        <taxon>Chytridiomycota</taxon>
        <taxon>Chytridiomycota incertae sedis</taxon>
        <taxon>Chytridiomycetes</taxon>
        <taxon>Synchytriales</taxon>
        <taxon>Synchytriaceae</taxon>
        <taxon>Synchytrium</taxon>
    </lineage>
</organism>
<keyword evidence="3" id="KW-1185">Reference proteome</keyword>
<evidence type="ECO:0000313" key="2">
    <source>
        <dbReference type="EMBL" id="TPX45438.1"/>
    </source>
</evidence>
<dbReference type="Proteomes" id="UP000317494">
    <property type="component" value="Unassembled WGS sequence"/>
</dbReference>
<dbReference type="AlphaFoldDB" id="A0A507D2G0"/>
<dbReference type="EMBL" id="QEAN01000153">
    <property type="protein sequence ID" value="TPX45438.1"/>
    <property type="molecule type" value="Genomic_DNA"/>
</dbReference>
<evidence type="ECO:0000256" key="1">
    <source>
        <dbReference type="SAM" id="MobiDB-lite"/>
    </source>
</evidence>
<name>A0A507D2G0_9FUNG</name>
<feature type="region of interest" description="Disordered" evidence="1">
    <location>
        <begin position="72"/>
        <end position="92"/>
    </location>
</feature>
<accession>A0A507D2G0</accession>
<gene>
    <name evidence="2" type="ORF">SeMB42_g04008</name>
</gene>
<sequence length="430" mass="48998">MRAEMREIKFGATWSWRYESRHWCLHELRQEKPSYQQDNQSYRDHFHPILLSVSITLSSLVLSSPIPAGSTGSLVRNGDTEAASSVESNHASPTQEQLHNWVRLLRARRFELCQPRAVISKYMVFQLERLMVERVISAGSEWEESIDAVWDDDTLKSMLPYLIPGGVGLAFDDLKKEPSDEMSLEMLECHWEALENVQLKEVPVRHPMFHVPRMYTLQWRYMHRIKTYIEAVVFGVGGWRELQGATLSEIVVALKSEADRIGQRYRAVIYSRSSPLSSVTQASILANVAAKYHRDILPGVPRSQHMIWMGLKGWDCMDVLDGAKMWDYAFKFEDLAFQTRRLIQAALLDYEAVKRPRTASEAFYSRIINEKSQKLDDYRPIVVASERAESVFADHGLAGSSGGAGTSSRIGETTHDAGLCDDPSSRLRLN</sequence>
<reference evidence="2 3" key="1">
    <citation type="journal article" date="2019" name="Sci. Rep.">
        <title>Comparative genomics of chytrid fungi reveal insights into the obligate biotrophic and pathogenic lifestyle of Synchytrium endobioticum.</title>
        <authorList>
            <person name="van de Vossenberg B.T.L.H."/>
            <person name="Warris S."/>
            <person name="Nguyen H.D.T."/>
            <person name="van Gent-Pelzer M.P.E."/>
            <person name="Joly D.L."/>
            <person name="van de Geest H.C."/>
            <person name="Bonants P.J.M."/>
            <person name="Smith D.S."/>
            <person name="Levesque C.A."/>
            <person name="van der Lee T.A.J."/>
        </authorList>
    </citation>
    <scope>NUCLEOTIDE SEQUENCE [LARGE SCALE GENOMIC DNA]</scope>
    <source>
        <strain evidence="2 3">MB42</strain>
    </source>
</reference>
<feature type="region of interest" description="Disordered" evidence="1">
    <location>
        <begin position="399"/>
        <end position="430"/>
    </location>
</feature>